<evidence type="ECO:0000313" key="2">
    <source>
        <dbReference type="Proteomes" id="UP000076532"/>
    </source>
</evidence>
<proteinExistence type="predicted"/>
<dbReference type="EMBL" id="KV417480">
    <property type="protein sequence ID" value="KZP34632.1"/>
    <property type="molecule type" value="Genomic_DNA"/>
</dbReference>
<reference evidence="1 2" key="1">
    <citation type="journal article" date="2016" name="Mol. Biol. Evol.">
        <title>Comparative Genomics of Early-Diverging Mushroom-Forming Fungi Provides Insights into the Origins of Lignocellulose Decay Capabilities.</title>
        <authorList>
            <person name="Nagy L.G."/>
            <person name="Riley R."/>
            <person name="Tritt A."/>
            <person name="Adam C."/>
            <person name="Daum C."/>
            <person name="Floudas D."/>
            <person name="Sun H."/>
            <person name="Yadav J.S."/>
            <person name="Pangilinan J."/>
            <person name="Larsson K.H."/>
            <person name="Matsuura K."/>
            <person name="Barry K."/>
            <person name="Labutti K."/>
            <person name="Kuo R."/>
            <person name="Ohm R.A."/>
            <person name="Bhattacharya S.S."/>
            <person name="Shirouzu T."/>
            <person name="Yoshinaga Y."/>
            <person name="Martin F.M."/>
            <person name="Grigoriev I.V."/>
            <person name="Hibbett D.S."/>
        </authorList>
    </citation>
    <scope>NUCLEOTIDE SEQUENCE [LARGE SCALE GENOMIC DNA]</scope>
    <source>
        <strain evidence="1 2">CBS 109695</strain>
    </source>
</reference>
<dbReference type="OrthoDB" id="2932645at2759"/>
<accession>A0A166XC12</accession>
<dbReference type="AlphaFoldDB" id="A0A166XC12"/>
<keyword evidence="2" id="KW-1185">Reference proteome</keyword>
<gene>
    <name evidence="1" type="ORF">FIBSPDRAFT_846738</name>
</gene>
<organism evidence="1 2">
    <name type="scientific">Athelia psychrophila</name>
    <dbReference type="NCBI Taxonomy" id="1759441"/>
    <lineage>
        <taxon>Eukaryota</taxon>
        <taxon>Fungi</taxon>
        <taxon>Dikarya</taxon>
        <taxon>Basidiomycota</taxon>
        <taxon>Agaricomycotina</taxon>
        <taxon>Agaricomycetes</taxon>
        <taxon>Agaricomycetidae</taxon>
        <taxon>Atheliales</taxon>
        <taxon>Atheliaceae</taxon>
        <taxon>Athelia</taxon>
    </lineage>
</organism>
<dbReference type="Proteomes" id="UP000076532">
    <property type="component" value="Unassembled WGS sequence"/>
</dbReference>
<name>A0A166XC12_9AGAM</name>
<evidence type="ECO:0000313" key="1">
    <source>
        <dbReference type="EMBL" id="KZP34632.1"/>
    </source>
</evidence>
<protein>
    <submittedName>
        <fullName evidence="1">Uncharacterized protein</fullName>
    </submittedName>
</protein>
<sequence>MPPPPVNFNSMSVSAIEYTLERAEEDQIIMKTLFNKLLQSDVDPEFMQNYCGAIKKKFVSSGDNPFGPTVMRFNEFAQACLANGLVENMLTISENLRPDPRCAIAGYQALDSIAALVRRGTLAERRDLMDQLLAHNILEVCQTKLGHPLCIHRNVAVTTLRSLAADGFMGEKISASQASDIILAMARHTLAGPESYVDEMKSSTTSWQSQMFMGTPGIPSARSAKYVPRYYAMNQESATWTAHGLLCRDPPPKKSFCLAIVQKNPEMFDLLLQCATLPRPPWYPETQADATACEILCCLLQFPLDIVPGVAASYEDDTMKAEAAAEWQAMVDLVKIFVSRPGWVEAVVAIWAKVDDEKLSTIQPVFNRVKKDYLAQQPPDQDAFLQTFEHRGVLRISMLRTIATMTHAAQECDIDDASLVSLLRLAYLGSGKIVALKDINLNDNDARFTYIERAQEIYRSPMYTVDSNEKVIEAPAQLSPESIGGPTAFIRILTVLAQRGSLDAVANWTVLPPGTSSSTSLGQIKQITSPEVVRRCVTLARKRVTARREVGNKRKKQGESDYACPAYMSAAELAAALIAFNEASKGAYAEQMRGVHQELVVCLGEASQMALDIGRYRKALNLAGCAVKAAAKIPAGESVDGNLTKKNLQRVDTAKSKLKL</sequence>